<sequence length="656" mass="72438">MATKIQSHWRGFVARVYVLELRSQAIADVEAQLARIENLTATRIQSRWRGVIARAKLKAMRADAVQKLREQRRVSEVSHVELENAMAVMIQCRWRVFVATHEVEKHRAAVREAAADAKHAMLIQAAWRGRAGRKEAEHLRAEKASQQENASSEKPQVRRQPTLAELQLLSQTGRFSNLSSESDDGSDDDSEFEDAPSFVDAPLAPEVPVLTTFATTEHADALPDTDSDQSPLPRIAHEEVAPRVSTTSVNMALEFSMPEEQPPVSDDKSDASSDSFVDAMEEHKPIDFNAHNLGVEENRHWAAESNNSAFDTAPLLSSPAPIPEVSSHSLVDANTTEDVENDRPSSSISDFDRPSSVRSGSFFQEPSFDSDTPRGSLASSSLSGVSRPRDESPADPFRSREDSYADSTRSRGDSYADSTRSRNDSYADVFRSREDSYDDVFRSRGDSYADVPSKSDFDEHNLSDVETRDGPKYFDTDSDRASSFISDSPVSGQNTSDIEKDEEHEEKTPRKKTGSRWRAASVLSALSSRRSSKPSSSPTSSFEDEDKDTESKKSRSSTLPSVAALSSVAGLLNRKLSVPTSNSSTTKSFEAEIEESFVYSPPAHKAQAPKSKSRFGRFTAPTVSKPAFPTRFAWKSRSRRGTNEVDEDEPADTHAA</sequence>
<feature type="compositionally biased region" description="Acidic residues" evidence="1">
    <location>
        <begin position="181"/>
        <end position="194"/>
    </location>
</feature>
<feature type="compositionally biased region" description="Basic and acidic residues" evidence="1">
    <location>
        <begin position="441"/>
        <end position="480"/>
    </location>
</feature>
<keyword evidence="3" id="KW-1185">Reference proteome</keyword>
<feature type="region of interest" description="Disordered" evidence="1">
    <location>
        <begin position="441"/>
        <end position="562"/>
    </location>
</feature>
<feature type="compositionally biased region" description="Polar residues" evidence="1">
    <location>
        <begin position="168"/>
        <end position="178"/>
    </location>
</feature>
<dbReference type="OrthoDB" id="127323at2759"/>
<dbReference type="CDD" id="cd23767">
    <property type="entry name" value="IQCD"/>
    <property type="match status" value="2"/>
</dbReference>
<dbReference type="Proteomes" id="UP001165083">
    <property type="component" value="Unassembled WGS sequence"/>
</dbReference>
<gene>
    <name evidence="2" type="ORF">Plil01_001423100</name>
</gene>
<dbReference type="Pfam" id="PF00612">
    <property type="entry name" value="IQ"/>
    <property type="match status" value="3"/>
</dbReference>
<feature type="region of interest" description="Disordered" evidence="1">
    <location>
        <begin position="133"/>
        <end position="204"/>
    </location>
</feature>
<feature type="compositionally biased region" description="Low complexity" evidence="1">
    <location>
        <begin position="516"/>
        <end position="541"/>
    </location>
</feature>
<comment type="caution">
    <text evidence="2">The sequence shown here is derived from an EMBL/GenBank/DDBJ whole genome shotgun (WGS) entry which is preliminary data.</text>
</comment>
<dbReference type="SMART" id="SM00015">
    <property type="entry name" value="IQ"/>
    <property type="match status" value="4"/>
</dbReference>
<dbReference type="AlphaFoldDB" id="A0A9W6X838"/>
<feature type="compositionally biased region" description="Basic and acidic residues" evidence="1">
    <location>
        <begin position="133"/>
        <end position="145"/>
    </location>
</feature>
<protein>
    <submittedName>
        <fullName evidence="2">Unnamed protein product</fullName>
    </submittedName>
</protein>
<reference evidence="2" key="1">
    <citation type="submission" date="2023-04" db="EMBL/GenBank/DDBJ databases">
        <title>Phytophthora lilii NBRC 32176.</title>
        <authorList>
            <person name="Ichikawa N."/>
            <person name="Sato H."/>
            <person name="Tonouchi N."/>
        </authorList>
    </citation>
    <scope>NUCLEOTIDE SEQUENCE</scope>
    <source>
        <strain evidence="2">NBRC 32176</strain>
    </source>
</reference>
<name>A0A9W6X838_9STRA</name>
<feature type="compositionally biased region" description="Polar residues" evidence="1">
    <location>
        <begin position="357"/>
        <end position="370"/>
    </location>
</feature>
<proteinExistence type="predicted"/>
<feature type="region of interest" description="Disordered" evidence="1">
    <location>
        <begin position="601"/>
        <end position="622"/>
    </location>
</feature>
<evidence type="ECO:0000313" key="3">
    <source>
        <dbReference type="Proteomes" id="UP001165083"/>
    </source>
</evidence>
<dbReference type="EMBL" id="BSXW01001074">
    <property type="protein sequence ID" value="GMF33402.1"/>
    <property type="molecule type" value="Genomic_DNA"/>
</dbReference>
<evidence type="ECO:0000256" key="1">
    <source>
        <dbReference type="SAM" id="MobiDB-lite"/>
    </source>
</evidence>
<dbReference type="InterPro" id="IPR000048">
    <property type="entry name" value="IQ_motif_EF-hand-BS"/>
</dbReference>
<organism evidence="2 3">
    <name type="scientific">Phytophthora lilii</name>
    <dbReference type="NCBI Taxonomy" id="2077276"/>
    <lineage>
        <taxon>Eukaryota</taxon>
        <taxon>Sar</taxon>
        <taxon>Stramenopiles</taxon>
        <taxon>Oomycota</taxon>
        <taxon>Peronosporomycetes</taxon>
        <taxon>Peronosporales</taxon>
        <taxon>Peronosporaceae</taxon>
        <taxon>Phytophthora</taxon>
    </lineage>
</organism>
<evidence type="ECO:0000313" key="2">
    <source>
        <dbReference type="EMBL" id="GMF33402.1"/>
    </source>
</evidence>
<feature type="compositionally biased region" description="Low complexity" evidence="1">
    <location>
        <begin position="375"/>
        <end position="386"/>
    </location>
</feature>
<dbReference type="PROSITE" id="PS50096">
    <property type="entry name" value="IQ"/>
    <property type="match status" value="3"/>
</dbReference>
<dbReference type="Gene3D" id="1.20.5.190">
    <property type="match status" value="2"/>
</dbReference>
<feature type="compositionally biased region" description="Basic and acidic residues" evidence="1">
    <location>
        <begin position="387"/>
        <end position="429"/>
    </location>
</feature>
<accession>A0A9W6X838</accession>
<feature type="compositionally biased region" description="Polar residues" evidence="1">
    <location>
        <begin position="481"/>
        <end position="496"/>
    </location>
</feature>
<feature type="region of interest" description="Disordered" evidence="1">
    <location>
        <begin position="304"/>
        <end position="429"/>
    </location>
</feature>
<feature type="region of interest" description="Disordered" evidence="1">
    <location>
        <begin position="634"/>
        <end position="656"/>
    </location>
</feature>